<feature type="region of interest" description="Disordered" evidence="1">
    <location>
        <begin position="309"/>
        <end position="331"/>
    </location>
</feature>
<protein>
    <submittedName>
        <fullName evidence="2">Uncharacterized protein</fullName>
    </submittedName>
</protein>
<feature type="region of interest" description="Disordered" evidence="1">
    <location>
        <begin position="249"/>
        <end position="291"/>
    </location>
</feature>
<evidence type="ECO:0000256" key="1">
    <source>
        <dbReference type="SAM" id="MobiDB-lite"/>
    </source>
</evidence>
<comment type="caution">
    <text evidence="2">The sequence shown here is derived from an EMBL/GenBank/DDBJ whole genome shotgun (WGS) entry which is preliminary data.</text>
</comment>
<sequence>MLKNSQQQISERWDILPISLREALCSPEYGKIIWRIGIEHHLDDRKIGIIAGIAGYIVYGFLHSDDLAREIQESLNLNSQIANSISHEINRKIFAPIKIDLEKIYSPISAMPFGATRDRPEIYPPTKAEPKPAVFPADTEVQKIPAIKLEIPISPAAPVISAPIVPTAVVPVEKPLDKTQDKPFILHRETEAKPVGEKQQISSPAVSWFQKAMPTGRRAAPLDGQEKPKAPEKPVKIELETFGPKIEKKKEPVSAKTEAPKQRIVHYRETEISTPFGKAQNRPFSKLEDSLPKPVKPAITILDAFEKTEREESEVRLEGNTINLKNNKSNS</sequence>
<reference evidence="2 3" key="1">
    <citation type="journal article" date="2016" name="Nat. Commun.">
        <title>Thousands of microbial genomes shed light on interconnected biogeochemical processes in an aquifer system.</title>
        <authorList>
            <person name="Anantharaman K."/>
            <person name="Brown C.T."/>
            <person name="Hug L.A."/>
            <person name="Sharon I."/>
            <person name="Castelle C.J."/>
            <person name="Probst A.J."/>
            <person name="Thomas B.C."/>
            <person name="Singh A."/>
            <person name="Wilkins M.J."/>
            <person name="Karaoz U."/>
            <person name="Brodie E.L."/>
            <person name="Williams K.H."/>
            <person name="Hubbard S.S."/>
            <person name="Banfield J.F."/>
        </authorList>
    </citation>
    <scope>NUCLEOTIDE SEQUENCE [LARGE SCALE GENOMIC DNA]</scope>
</reference>
<feature type="compositionally biased region" description="Polar residues" evidence="1">
    <location>
        <begin position="320"/>
        <end position="331"/>
    </location>
</feature>
<organism evidence="2 3">
    <name type="scientific">Candidatus Azambacteria bacterium RIFCSPHIGHO2_01_FULL_40_24</name>
    <dbReference type="NCBI Taxonomy" id="1797301"/>
    <lineage>
        <taxon>Bacteria</taxon>
        <taxon>Candidatus Azamiibacteriota</taxon>
    </lineage>
</organism>
<dbReference type="AlphaFoldDB" id="A0A1F5B3A7"/>
<accession>A0A1F5B3A7</accession>
<name>A0A1F5B3A7_9BACT</name>
<evidence type="ECO:0000313" key="2">
    <source>
        <dbReference type="EMBL" id="OGD25054.1"/>
    </source>
</evidence>
<proteinExistence type="predicted"/>
<dbReference type="Proteomes" id="UP000176431">
    <property type="component" value="Unassembled WGS sequence"/>
</dbReference>
<dbReference type="EMBL" id="MEYK01000025">
    <property type="protein sequence ID" value="OGD25054.1"/>
    <property type="molecule type" value="Genomic_DNA"/>
</dbReference>
<evidence type="ECO:0000313" key="3">
    <source>
        <dbReference type="Proteomes" id="UP000176431"/>
    </source>
</evidence>
<gene>
    <name evidence="2" type="ORF">A2819_00890</name>
</gene>
<feature type="compositionally biased region" description="Basic and acidic residues" evidence="1">
    <location>
        <begin position="249"/>
        <end position="271"/>
    </location>
</feature>